<dbReference type="Pfam" id="PF05632">
    <property type="entry name" value="DUF792"/>
    <property type="match status" value="1"/>
</dbReference>
<name>C0R8Z7_BORVA</name>
<evidence type="ECO:0000313" key="2">
    <source>
        <dbReference type="Proteomes" id="UP000006163"/>
    </source>
</evidence>
<dbReference type="Proteomes" id="UP000006163">
    <property type="component" value="Plasmid VS116_lp28-3"/>
</dbReference>
<geneLocation type="plasmid" evidence="1 2">
    <name>VS116_lp28-3</name>
</geneLocation>
<organism evidence="1 2">
    <name type="scientific">Borreliella valaisiana VS116</name>
    <dbReference type="NCBI Taxonomy" id="445987"/>
    <lineage>
        <taxon>Bacteria</taxon>
        <taxon>Pseudomonadati</taxon>
        <taxon>Spirochaetota</taxon>
        <taxon>Spirochaetia</taxon>
        <taxon>Spirochaetales</taxon>
        <taxon>Borreliaceae</taxon>
        <taxon>Borreliella</taxon>
    </lineage>
</organism>
<keyword evidence="2" id="KW-1185">Reference proteome</keyword>
<evidence type="ECO:0000313" key="1">
    <source>
        <dbReference type="EMBL" id="ACN52987.1"/>
    </source>
</evidence>
<keyword evidence="1" id="KW-0614">Plasmid</keyword>
<sequence>MAIITSLSFKDTPFIYEVGVSLSMKVVKTFKLEKYKG</sequence>
<protein>
    <submittedName>
        <fullName evidence="1">Uncharacterized protein</fullName>
    </submittedName>
</protein>
<reference evidence="1 2" key="1">
    <citation type="journal article" date="2012" name="J. Bacteriol.">
        <title>Whole-Genome Sequences of Borrelia bissettii, Borrelia valaisiana, and Borrelia spielmanii.</title>
        <authorList>
            <person name="Schutzer S.E."/>
            <person name="Fraser-Liggett C.M."/>
            <person name="Qiu W.G."/>
            <person name="Kraiczy P."/>
            <person name="Mongodin E.F."/>
            <person name="Dunn J.J."/>
            <person name="Luft B.J."/>
            <person name="Casjens S.R."/>
        </authorList>
    </citation>
    <scope>NUCLEOTIDE SEQUENCE [LARGE SCALE GENOMIC DNA]</scope>
    <source>
        <strain evidence="1 2">VS116</strain>
        <plasmid evidence="1">VS116_lp28-3</plasmid>
    </source>
</reference>
<dbReference type="AlphaFoldDB" id="C0R8Z7"/>
<proteinExistence type="predicted"/>
<dbReference type="InterPro" id="IPR008510">
    <property type="entry name" value="DUF792_BOR_spp"/>
</dbReference>
<gene>
    <name evidence="1" type="ORF">BVAVS116_H0082</name>
</gene>
<dbReference type="EMBL" id="CP001440">
    <property type="protein sequence ID" value="ACN52987.1"/>
    <property type="molecule type" value="Genomic_DNA"/>
</dbReference>
<dbReference type="HOGENOM" id="CLU_3340935_0_0_12"/>
<accession>C0R8Z7</accession>